<feature type="compositionally biased region" description="Polar residues" evidence="6">
    <location>
        <begin position="126"/>
        <end position="140"/>
    </location>
</feature>
<feature type="compositionally biased region" description="Basic and acidic residues" evidence="6">
    <location>
        <begin position="644"/>
        <end position="653"/>
    </location>
</feature>
<dbReference type="SUPFAM" id="SSF100920">
    <property type="entry name" value="Heat shock protein 70kD (HSP70), peptide-binding domain"/>
    <property type="match status" value="1"/>
</dbReference>
<feature type="region of interest" description="Disordered" evidence="6">
    <location>
        <begin position="960"/>
        <end position="1073"/>
    </location>
</feature>
<dbReference type="InterPro" id="IPR007941">
    <property type="entry name" value="DUF726"/>
</dbReference>
<evidence type="ECO:0000313" key="9">
    <source>
        <dbReference type="Proteomes" id="UP000324585"/>
    </source>
</evidence>
<evidence type="ECO:0000256" key="1">
    <source>
        <dbReference type="ARBA" id="ARBA00004141"/>
    </source>
</evidence>
<feature type="compositionally biased region" description="Acidic residues" evidence="6">
    <location>
        <begin position="1321"/>
        <end position="1334"/>
    </location>
</feature>
<dbReference type="Pfam" id="PF05277">
    <property type="entry name" value="DUF726"/>
    <property type="match status" value="2"/>
</dbReference>
<evidence type="ECO:0000256" key="5">
    <source>
        <dbReference type="ARBA" id="ARBA00023136"/>
    </source>
</evidence>
<feature type="compositionally biased region" description="Basic and acidic residues" evidence="6">
    <location>
        <begin position="610"/>
        <end position="634"/>
    </location>
</feature>
<dbReference type="InterPro" id="IPR029058">
    <property type="entry name" value="AB_hydrolase_fold"/>
</dbReference>
<comment type="similarity">
    <text evidence="2">Belongs to the TMCO4 family.</text>
</comment>
<dbReference type="GO" id="GO:0016020">
    <property type="term" value="C:membrane"/>
    <property type="evidence" value="ECO:0007669"/>
    <property type="project" value="UniProtKB-SubCell"/>
</dbReference>
<feature type="region of interest" description="Disordered" evidence="6">
    <location>
        <begin position="69"/>
        <end position="158"/>
    </location>
</feature>
<evidence type="ECO:0000256" key="6">
    <source>
        <dbReference type="SAM" id="MobiDB-lite"/>
    </source>
</evidence>
<dbReference type="EMBL" id="VRMN01000011">
    <property type="protein sequence ID" value="KAA8491899.1"/>
    <property type="molecule type" value="Genomic_DNA"/>
</dbReference>
<feature type="transmembrane region" description="Helical" evidence="7">
    <location>
        <begin position="535"/>
        <end position="561"/>
    </location>
</feature>
<accession>A0A5J4YKC4</accession>
<organism evidence="8 9">
    <name type="scientific">Porphyridium purpureum</name>
    <name type="common">Red alga</name>
    <name type="synonym">Porphyridium cruentum</name>
    <dbReference type="NCBI Taxonomy" id="35688"/>
    <lineage>
        <taxon>Eukaryota</taxon>
        <taxon>Rhodophyta</taxon>
        <taxon>Bangiophyceae</taxon>
        <taxon>Porphyridiales</taxon>
        <taxon>Porphyridiaceae</taxon>
        <taxon>Porphyridium</taxon>
    </lineage>
</organism>
<feature type="compositionally biased region" description="Basic and acidic residues" evidence="6">
    <location>
        <begin position="76"/>
        <end position="107"/>
    </location>
</feature>
<feature type="transmembrane region" description="Helical" evidence="7">
    <location>
        <begin position="766"/>
        <end position="787"/>
    </location>
</feature>
<feature type="region of interest" description="Disordered" evidence="6">
    <location>
        <begin position="609"/>
        <end position="653"/>
    </location>
</feature>
<feature type="compositionally biased region" description="Polar residues" evidence="6">
    <location>
        <begin position="1008"/>
        <end position="1017"/>
    </location>
</feature>
<feature type="compositionally biased region" description="Basic and acidic residues" evidence="6">
    <location>
        <begin position="1368"/>
        <end position="1377"/>
    </location>
</feature>
<dbReference type="OrthoDB" id="277931at2759"/>
<dbReference type="Proteomes" id="UP000324585">
    <property type="component" value="Unassembled WGS sequence"/>
</dbReference>
<feature type="region of interest" description="Disordered" evidence="6">
    <location>
        <begin position="1"/>
        <end position="28"/>
    </location>
</feature>
<gene>
    <name evidence="8" type="ORF">FVE85_8381</name>
</gene>
<dbReference type="SUPFAM" id="SSF53474">
    <property type="entry name" value="alpha/beta-Hydrolases"/>
    <property type="match status" value="1"/>
</dbReference>
<feature type="region of interest" description="Disordered" evidence="6">
    <location>
        <begin position="1478"/>
        <end position="1497"/>
    </location>
</feature>
<feature type="compositionally biased region" description="Polar residues" evidence="6">
    <location>
        <begin position="13"/>
        <end position="28"/>
    </location>
</feature>
<proteinExistence type="inferred from homology"/>
<feature type="compositionally biased region" description="Basic residues" evidence="6">
    <location>
        <begin position="1038"/>
        <end position="1051"/>
    </location>
</feature>
<evidence type="ECO:0000256" key="4">
    <source>
        <dbReference type="ARBA" id="ARBA00022989"/>
    </source>
</evidence>
<feature type="compositionally biased region" description="Basic and acidic residues" evidence="6">
    <location>
        <begin position="1488"/>
        <end position="1497"/>
    </location>
</feature>
<evidence type="ECO:0000256" key="7">
    <source>
        <dbReference type="SAM" id="Phobius"/>
    </source>
</evidence>
<feature type="compositionally biased region" description="Basic residues" evidence="6">
    <location>
        <begin position="1304"/>
        <end position="1316"/>
    </location>
</feature>
<evidence type="ECO:0000313" key="8">
    <source>
        <dbReference type="EMBL" id="KAA8491899.1"/>
    </source>
</evidence>
<keyword evidence="4 7" id="KW-1133">Transmembrane helix</keyword>
<name>A0A5J4YKC4_PORPP</name>
<keyword evidence="3 7" id="KW-0812">Transmembrane</keyword>
<feature type="region of interest" description="Disordered" evidence="6">
    <location>
        <begin position="1303"/>
        <end position="1334"/>
    </location>
</feature>
<feature type="region of interest" description="Disordered" evidence="6">
    <location>
        <begin position="1368"/>
        <end position="1387"/>
    </location>
</feature>
<keyword evidence="9" id="KW-1185">Reference proteome</keyword>
<dbReference type="PANTHER" id="PTHR17920:SF3">
    <property type="entry name" value="TRANSMEMBRANE AND COILED-COIL DOMAIN-CONTAINING PROTEIN 4"/>
    <property type="match status" value="1"/>
</dbReference>
<comment type="caution">
    <text evidence="8">The sequence shown here is derived from an EMBL/GenBank/DDBJ whole genome shotgun (WGS) entry which is preliminary data.</text>
</comment>
<dbReference type="InterPro" id="IPR029047">
    <property type="entry name" value="HSP70_peptide-bd_sf"/>
</dbReference>
<keyword evidence="5 7" id="KW-0472">Membrane</keyword>
<protein>
    <submittedName>
        <fullName evidence="8">Putative membrane protein</fullName>
    </submittedName>
</protein>
<reference evidence="9" key="1">
    <citation type="journal article" date="2019" name="Nat. Commun.">
        <title>Expansion of phycobilisome linker gene families in mesophilic red algae.</title>
        <authorList>
            <person name="Lee J."/>
            <person name="Kim D."/>
            <person name="Bhattacharya D."/>
            <person name="Yoon H.S."/>
        </authorList>
    </citation>
    <scope>NUCLEOTIDE SEQUENCE [LARGE SCALE GENOMIC DNA]</scope>
    <source>
        <strain evidence="9">CCMP 1328</strain>
    </source>
</reference>
<comment type="subcellular location">
    <subcellularLocation>
        <location evidence="1">Membrane</location>
        <topology evidence="1">Multi-pass membrane protein</topology>
    </subcellularLocation>
</comment>
<dbReference type="PANTHER" id="PTHR17920">
    <property type="entry name" value="TRANSMEMBRANE AND COILED-COIL DOMAIN-CONTAINING PROTEIN 4 TMCO4"/>
    <property type="match status" value="1"/>
</dbReference>
<evidence type="ECO:0000256" key="2">
    <source>
        <dbReference type="ARBA" id="ARBA00009824"/>
    </source>
</evidence>
<evidence type="ECO:0000256" key="3">
    <source>
        <dbReference type="ARBA" id="ARBA00022692"/>
    </source>
</evidence>
<dbReference type="Gene3D" id="2.60.34.10">
    <property type="entry name" value="Substrate Binding Domain Of DNAk, Chain A, domain 1"/>
    <property type="match status" value="1"/>
</dbReference>
<sequence length="1497" mass="161506">MEGQKDAGGRMSVQESAHQTAQRAAEQQCSTEELINFLFQEDGTPVGSQENEKVGRQILCPPAQTQAQAEVSIDAEVARRADSSSDGRVMLEEKRLDGTGPRLDQRGKASAGLTVHRFRSDAPAGGSTQLDRGPASQSQEAKYVTPVRQNADRSRSCQTQPAGLVGIDVAGPASSATHAEYQVYAKVDEGEQEEDWWDEAENSELVPADNEFEGLSAVFDAFENSKQVQSYPDLGRFGSNQNVNAFLAGTENAQIDETAWWEVAERTPSQARSTPSLNGSGVNIGRAQADSTRARQERSVDQQLISALQSLNEEQKFGLAVLCLALIRRMDARIVDDIRGVRESFRHLIDNIFQGILVALNLSDGQKSVLAAQMEEFLVSGPGGEFVSTARVEIITSSTDASSVLAARKAASAERLALDLRIIQECYDLLGEEGSRFIAAQAVLVGTIQGGSYDARARAFVLYLCETLKIPLTQIAAVELALAIHLVETARTLAMDDLPPLSPAEAVEMDGVNLTEEEKRLVLKKRKKKQRYIRAAKISGIALVGGVLFGVTGGLIAPALLASLAGIGVIGAAGLAATGTVASGAVVGSLFGVGGIALAGNKARRRTKSKVSDFDFERRNDPRVSVQRRQEERRQRRRQRKKGKNGDGKFDEETLKKYEGQDNAFGKRSKRARRRIEKNELAAAVENMPPLPSLHICLCVPGWLTSRAYGKCIGQFELLLQHNLPCAEGIALRWETHRLKEMARAFAKFWASKGTVSTIQQTYPHVLAAASGAAGAVAAAIAFPLTLISAMDYIDNPWSILVTRANGAGEELAAILAERTYGQRPVTLIGYSLGARVVFKCLASLAARSLHGIIDSAFLLGAPVSADVDQWRNIRSIVANRLVNCFCASDWALAFFHRGLAHGASVAGLTRVKVPQVENLNMTYLGCFGHRDLCEALPVVSKAAGLGSGYICMPPAPLKKRRSAETSDPASDAEKVAAQGGIGMDDDDEDGDEFGEMETLEEVEKDGLSNQKALSSTGEKKTGGSAGISTDGHGEKAKKSKFSWMTKKRSSKTGSSSGGGKGTSTSNSSVSRAVPRGLDAWDDTASKGLNAGANEEHKVHVQNLMSGGDQDCTDEGDFELHVDEDEALREFARAASASSPAVKNTKSLDVEASTSAANLPTLELGLISMDGTPLEGLNGKEKEEENDVPRTVAPIGIEITGRRILRLVEGAAPLPVAPRHLFFTNCETDQLAMSIRILEGDFKSVPIDADLSQKTLDKPRLLFNDTVPWRDKVKRGTVRVLLTVSVDVEGNVMVDVYQKPLAQGKKKKKKKKQQHRHNTEESESSDGSESEEYIAECEEPIPPVLEVRIPKQRLLGRDELDALLEEKEKEKRAKDAHSNGGPHGSELSILTESLQHPGVARPVGEDTFARVSSADLEQQMLKRRSSAGQAQHGGVDADWWESVAAEMSDDLPTDADDRSSLTEDFAGDDFFVDDLDVLSSGASSPARPNDKKGQLVK</sequence>
<feature type="transmembrane region" description="Helical" evidence="7">
    <location>
        <begin position="567"/>
        <end position="600"/>
    </location>
</feature>
<feature type="compositionally biased region" description="Acidic residues" evidence="6">
    <location>
        <begin position="984"/>
        <end position="1004"/>
    </location>
</feature>